<sequence length="101" mass="11459">MKIAFSFHVGAKEGFKGLFAKQNLFTYEFGKPLKLLSTTFELDGPATNLKLTVVKIAGILKGSTKDVKEDENMQMHEPLEVSGRKRKRLNAIQFKTRFKPQ</sequence>
<comment type="caution">
    <text evidence="1">The sequence shown here is derived from an EMBL/GenBank/DDBJ whole genome shotgun (WGS) entry which is preliminary data.</text>
</comment>
<accession>A0A699ICP7</accession>
<reference evidence="1" key="1">
    <citation type="journal article" date="2019" name="Sci. Rep.">
        <title>Draft genome of Tanacetum cinerariifolium, the natural source of mosquito coil.</title>
        <authorList>
            <person name="Yamashiro T."/>
            <person name="Shiraishi A."/>
            <person name="Satake H."/>
            <person name="Nakayama K."/>
        </authorList>
    </citation>
    <scope>NUCLEOTIDE SEQUENCE</scope>
</reference>
<dbReference type="AlphaFoldDB" id="A0A699ICP7"/>
<organism evidence="1">
    <name type="scientific">Tanacetum cinerariifolium</name>
    <name type="common">Dalmatian daisy</name>
    <name type="synonym">Chrysanthemum cinerariifolium</name>
    <dbReference type="NCBI Taxonomy" id="118510"/>
    <lineage>
        <taxon>Eukaryota</taxon>
        <taxon>Viridiplantae</taxon>
        <taxon>Streptophyta</taxon>
        <taxon>Embryophyta</taxon>
        <taxon>Tracheophyta</taxon>
        <taxon>Spermatophyta</taxon>
        <taxon>Magnoliopsida</taxon>
        <taxon>eudicotyledons</taxon>
        <taxon>Gunneridae</taxon>
        <taxon>Pentapetalae</taxon>
        <taxon>asterids</taxon>
        <taxon>campanulids</taxon>
        <taxon>Asterales</taxon>
        <taxon>Asteraceae</taxon>
        <taxon>Asteroideae</taxon>
        <taxon>Anthemideae</taxon>
        <taxon>Anthemidinae</taxon>
        <taxon>Tanacetum</taxon>
    </lineage>
</organism>
<evidence type="ECO:0000313" key="1">
    <source>
        <dbReference type="EMBL" id="GEZ48214.1"/>
    </source>
</evidence>
<name>A0A699ICP7_TANCI</name>
<protein>
    <submittedName>
        <fullName evidence="1">Uncharacterized protein</fullName>
    </submittedName>
</protein>
<gene>
    <name evidence="1" type="ORF">Tci_520187</name>
</gene>
<dbReference type="EMBL" id="BKCJ010284226">
    <property type="protein sequence ID" value="GEZ48214.1"/>
    <property type="molecule type" value="Genomic_DNA"/>
</dbReference>
<proteinExistence type="predicted"/>